<evidence type="ECO:0000313" key="2">
    <source>
        <dbReference type="Proteomes" id="UP000498740"/>
    </source>
</evidence>
<reference evidence="1 2" key="1">
    <citation type="submission" date="2020-05" db="EMBL/GenBank/DDBJ databases">
        <title>Whole genome shotgun sequence of Streptomyces microflavus NBRC 13062.</title>
        <authorList>
            <person name="Komaki H."/>
            <person name="Tamura T."/>
        </authorList>
    </citation>
    <scope>NUCLEOTIDE SEQUENCE [LARGE SCALE GENOMIC DNA]</scope>
    <source>
        <strain evidence="1 2">NBRC 13062</strain>
    </source>
</reference>
<dbReference type="Proteomes" id="UP000498740">
    <property type="component" value="Unassembled WGS sequence"/>
</dbReference>
<proteinExistence type="predicted"/>
<gene>
    <name evidence="1" type="ORF">Smic_11760</name>
</gene>
<dbReference type="AlphaFoldDB" id="A0A7J0CJG2"/>
<organism evidence="1 2">
    <name type="scientific">Streptomyces microflavus</name>
    <name type="common">Streptomyces lipmanii</name>
    <dbReference type="NCBI Taxonomy" id="1919"/>
    <lineage>
        <taxon>Bacteria</taxon>
        <taxon>Bacillati</taxon>
        <taxon>Actinomycetota</taxon>
        <taxon>Actinomycetes</taxon>
        <taxon>Kitasatosporales</taxon>
        <taxon>Streptomycetaceae</taxon>
        <taxon>Streptomyces</taxon>
    </lineage>
</organism>
<sequence>MGAVCPGRDPGLLALRGNLRLHRVLLLGLRRLLGRELLCGLVGAGAAAGAGAVSCASGAETACGAGVTTA</sequence>
<evidence type="ECO:0000313" key="1">
    <source>
        <dbReference type="EMBL" id="GFN02620.1"/>
    </source>
</evidence>
<accession>A0A7J0CJG2</accession>
<comment type="caution">
    <text evidence="1">The sequence shown here is derived from an EMBL/GenBank/DDBJ whole genome shotgun (WGS) entry which is preliminary data.</text>
</comment>
<name>A0A7J0CJG2_STRMI</name>
<protein>
    <submittedName>
        <fullName evidence="1">Uncharacterized protein</fullName>
    </submittedName>
</protein>
<dbReference type="EMBL" id="BLWD01000001">
    <property type="protein sequence ID" value="GFN02620.1"/>
    <property type="molecule type" value="Genomic_DNA"/>
</dbReference>